<feature type="compositionally biased region" description="Polar residues" evidence="1">
    <location>
        <begin position="23"/>
        <end position="35"/>
    </location>
</feature>
<evidence type="ECO:0000313" key="2">
    <source>
        <dbReference type="EMBL" id="MPM16035.1"/>
    </source>
</evidence>
<gene>
    <name evidence="2" type="ORF">SDC9_62409</name>
</gene>
<organism evidence="2">
    <name type="scientific">bioreactor metagenome</name>
    <dbReference type="NCBI Taxonomy" id="1076179"/>
    <lineage>
        <taxon>unclassified sequences</taxon>
        <taxon>metagenomes</taxon>
        <taxon>ecological metagenomes</taxon>
    </lineage>
</organism>
<reference evidence="2" key="1">
    <citation type="submission" date="2019-08" db="EMBL/GenBank/DDBJ databases">
        <authorList>
            <person name="Kucharzyk K."/>
            <person name="Murdoch R.W."/>
            <person name="Higgins S."/>
            <person name="Loffler F."/>
        </authorList>
    </citation>
    <scope>NUCLEOTIDE SEQUENCE</scope>
</reference>
<name>A0A644XIM0_9ZZZZ</name>
<dbReference type="EMBL" id="VSSQ01002540">
    <property type="protein sequence ID" value="MPM16035.1"/>
    <property type="molecule type" value="Genomic_DNA"/>
</dbReference>
<evidence type="ECO:0000256" key="1">
    <source>
        <dbReference type="SAM" id="MobiDB-lite"/>
    </source>
</evidence>
<proteinExistence type="predicted"/>
<protein>
    <submittedName>
        <fullName evidence="2">Uncharacterized protein</fullName>
    </submittedName>
</protein>
<accession>A0A644XIM0</accession>
<dbReference type="AlphaFoldDB" id="A0A644XIM0"/>
<comment type="caution">
    <text evidence="2">The sequence shown here is derived from an EMBL/GenBank/DDBJ whole genome shotgun (WGS) entry which is preliminary data.</text>
</comment>
<sequence length="53" mass="5908">MKKRQSRAKTNQTPMEQARAMTDFSSQQTDPQGSYTGRPADPLDPPVQDADDL</sequence>
<feature type="region of interest" description="Disordered" evidence="1">
    <location>
        <begin position="1"/>
        <end position="53"/>
    </location>
</feature>